<keyword evidence="1" id="KW-0862">Zinc</keyword>
<evidence type="ECO:0000259" key="4">
    <source>
        <dbReference type="PROSITE" id="PS50105"/>
    </source>
</evidence>
<dbReference type="GO" id="GO:0008270">
    <property type="term" value="F:zinc ion binding"/>
    <property type="evidence" value="ECO:0007669"/>
    <property type="project" value="UniProtKB-KW"/>
</dbReference>
<dbReference type="InterPro" id="IPR008984">
    <property type="entry name" value="SMAD_FHA_dom_sf"/>
</dbReference>
<feature type="domain" description="FHA" evidence="2">
    <location>
        <begin position="302"/>
        <end position="347"/>
    </location>
</feature>
<dbReference type="PROSITE" id="PS50105">
    <property type="entry name" value="SAM_DOMAIN"/>
    <property type="match status" value="1"/>
</dbReference>
<feature type="domain" description="SAM" evidence="4">
    <location>
        <begin position="21"/>
        <end position="92"/>
    </location>
</feature>
<keyword evidence="6" id="KW-1185">Reference proteome</keyword>
<dbReference type="SUPFAM" id="SSF47769">
    <property type="entry name" value="SAM/Pointed domain"/>
    <property type="match status" value="1"/>
</dbReference>
<protein>
    <recommendedName>
        <fullName evidence="7">FHA domain protein</fullName>
    </recommendedName>
</protein>
<dbReference type="InterPro" id="IPR013761">
    <property type="entry name" value="SAM/pointed_sf"/>
</dbReference>
<feature type="domain" description="FHA" evidence="2">
    <location>
        <begin position="183"/>
        <end position="227"/>
    </location>
</feature>
<accession>G0QZ90</accession>
<dbReference type="InterPro" id="IPR000253">
    <property type="entry name" value="FHA_dom"/>
</dbReference>
<dbReference type="InParanoid" id="G0QZ90"/>
<keyword evidence="1" id="KW-0863">Zinc-finger</keyword>
<dbReference type="PROSITE" id="PS50006">
    <property type="entry name" value="FHA_DOMAIN"/>
    <property type="match status" value="2"/>
</dbReference>
<evidence type="ECO:0000256" key="1">
    <source>
        <dbReference type="PROSITE-ProRule" id="PRU00175"/>
    </source>
</evidence>
<evidence type="ECO:0000313" key="6">
    <source>
        <dbReference type="Proteomes" id="UP000008983"/>
    </source>
</evidence>
<evidence type="ECO:0000259" key="2">
    <source>
        <dbReference type="PROSITE" id="PS50006"/>
    </source>
</evidence>
<keyword evidence="1" id="KW-0479">Metal-binding</keyword>
<dbReference type="EMBL" id="GL984141">
    <property type="protein sequence ID" value="EGR29473.1"/>
    <property type="molecule type" value="Genomic_DNA"/>
</dbReference>
<proteinExistence type="predicted"/>
<dbReference type="Gene3D" id="1.10.150.50">
    <property type="entry name" value="Transcription Factor, Ets-1"/>
    <property type="match status" value="1"/>
</dbReference>
<dbReference type="Proteomes" id="UP000008983">
    <property type="component" value="Unassembled WGS sequence"/>
</dbReference>
<dbReference type="PANTHER" id="PTHR46210:SF1">
    <property type="entry name" value="FHA DOMAIN-CONTAINING PROTEIN"/>
    <property type="match status" value="1"/>
</dbReference>
<dbReference type="SUPFAM" id="SSF49879">
    <property type="entry name" value="SMAD/FHA domain"/>
    <property type="match status" value="2"/>
</dbReference>
<dbReference type="AlphaFoldDB" id="G0QZ90"/>
<feature type="domain" description="RING-type" evidence="3">
    <location>
        <begin position="389"/>
        <end position="424"/>
    </location>
</feature>
<dbReference type="OMA" id="CNTYLIN"/>
<dbReference type="CDD" id="cd00060">
    <property type="entry name" value="FHA"/>
    <property type="match status" value="2"/>
</dbReference>
<dbReference type="RefSeq" id="XP_004030709.1">
    <property type="nucleotide sequence ID" value="XM_004030661.1"/>
</dbReference>
<organism evidence="5 6">
    <name type="scientific">Ichthyophthirius multifiliis</name>
    <name type="common">White spot disease agent</name>
    <name type="synonym">Ich</name>
    <dbReference type="NCBI Taxonomy" id="5932"/>
    <lineage>
        <taxon>Eukaryota</taxon>
        <taxon>Sar</taxon>
        <taxon>Alveolata</taxon>
        <taxon>Ciliophora</taxon>
        <taxon>Intramacronucleata</taxon>
        <taxon>Oligohymenophorea</taxon>
        <taxon>Hymenostomatida</taxon>
        <taxon>Ophryoglenina</taxon>
        <taxon>Ichthyophthirius</taxon>
    </lineage>
</organism>
<dbReference type="Gene3D" id="3.30.40.10">
    <property type="entry name" value="Zinc/RING finger domain, C3HC4 (zinc finger)"/>
    <property type="match status" value="1"/>
</dbReference>
<dbReference type="InterPro" id="IPR001660">
    <property type="entry name" value="SAM"/>
</dbReference>
<dbReference type="Pfam" id="PF00498">
    <property type="entry name" value="FHA"/>
    <property type="match status" value="2"/>
</dbReference>
<name>G0QZ90_ICHMU</name>
<evidence type="ECO:0008006" key="7">
    <source>
        <dbReference type="Google" id="ProtNLM"/>
    </source>
</evidence>
<dbReference type="Gene3D" id="2.60.200.20">
    <property type="match status" value="2"/>
</dbReference>
<sequence length="436" mass="51417">MDQPNLSKNLQQILPKDPLQWNIKDTLRWLQFIGLECYQEQFSKKAFYIYKQIFIYFSIKAQNAIDGSCLKVLTEVNLIQIGITNLTHLSKINMWIKVGLDDYSGFLKNNLNSFDQRQNQNWNSQLQQIENQQQYTIKEIGNIQKEKKVEKEKEKVYEERYELILSSTWEINKQFFKIKENGAKIGKASQNQIVLFDYQVQNFHSEITFEKDQFFMKDLQSQSGTFIKIKDRLELQEGLFFELGSQQLLVSQLSTKKQPFVILNQLINNPNPNRNNWMKGESHKLYFKEISETFQENNGKFITIGRKVTNQLNFQNDLLMSLEHAKIFLIQDHFFIEDQSSTNGTWIKLQSGQIYSIQDMSQVRIGSTFVYNCQIKKYKEEVQCQDNLCSICFVNERQAVFLPCRHFACCIYCCKSLKKCVICRLAIQDFVKVYNA</sequence>
<dbReference type="InterPro" id="IPR001841">
    <property type="entry name" value="Znf_RING"/>
</dbReference>
<dbReference type="eggNOG" id="ENOG502QSQ5">
    <property type="taxonomic scope" value="Eukaryota"/>
</dbReference>
<dbReference type="SMART" id="SM00240">
    <property type="entry name" value="FHA"/>
    <property type="match status" value="2"/>
</dbReference>
<evidence type="ECO:0000259" key="3">
    <source>
        <dbReference type="PROSITE" id="PS50089"/>
    </source>
</evidence>
<evidence type="ECO:0000313" key="5">
    <source>
        <dbReference type="EMBL" id="EGR29473.1"/>
    </source>
</evidence>
<gene>
    <name evidence="5" type="ORF">IMG5_155150</name>
</gene>
<dbReference type="OrthoDB" id="5855668at2759"/>
<dbReference type="InterPro" id="IPR013083">
    <property type="entry name" value="Znf_RING/FYVE/PHD"/>
</dbReference>
<reference evidence="5 6" key="1">
    <citation type="submission" date="2011-07" db="EMBL/GenBank/DDBJ databases">
        <authorList>
            <person name="Coyne R."/>
            <person name="Brami D."/>
            <person name="Johnson J."/>
            <person name="Hostetler J."/>
            <person name="Hannick L."/>
            <person name="Clark T."/>
            <person name="Cassidy-Hanley D."/>
            <person name="Inman J."/>
        </authorList>
    </citation>
    <scope>NUCLEOTIDE SEQUENCE [LARGE SCALE GENOMIC DNA]</scope>
    <source>
        <strain evidence="5 6">G5</strain>
    </source>
</reference>
<dbReference type="PANTHER" id="PTHR46210">
    <property type="entry name" value="FHA DOMAIN-CONTAINING PROTEIN"/>
    <property type="match status" value="1"/>
</dbReference>
<dbReference type="Pfam" id="PF13920">
    <property type="entry name" value="zf-C3HC4_3"/>
    <property type="match status" value="1"/>
</dbReference>
<dbReference type="PROSITE" id="PS50089">
    <property type="entry name" value="ZF_RING_2"/>
    <property type="match status" value="1"/>
</dbReference>
<dbReference type="GeneID" id="14905574"/>